<feature type="region of interest" description="Disordered" evidence="1">
    <location>
        <begin position="1"/>
        <end position="48"/>
    </location>
</feature>
<name>G4ZRR3_PHYSP</name>
<feature type="compositionally biased region" description="Basic residues" evidence="1">
    <location>
        <begin position="1"/>
        <end position="20"/>
    </location>
</feature>
<sequence length="303" mass="34302">MKKNNRYHHCKAKSTTKKSKYAFSPQRERQEVHDKLTSERHKGKDPDTYVHSQIRSGALLCKSLPGVLTRAYDYQFGIEGPSIMHCSFMDRKKRMEWIDSGSANFSNFSATADFEPAPAATSINDVVGAVRVFQVFAREYCVTSAIELVDAIIGFIEAKIMALRWEPEDIPAFVYWVNDVLESYQNAVASSDKDPGAIRLRCTLDDPLLLEILQEVQERRIQQLEQMSSTSRAPFGTVEATQAIPGRSRRLCMRFLSNAGCDADLHEGAHDGRAHFVPKTLDALVKVEIEKRFDGLKLQYKHL</sequence>
<dbReference type="GeneID" id="20659281"/>
<feature type="compositionally biased region" description="Basic and acidic residues" evidence="1">
    <location>
        <begin position="26"/>
        <end position="48"/>
    </location>
</feature>
<evidence type="ECO:0000256" key="1">
    <source>
        <dbReference type="SAM" id="MobiDB-lite"/>
    </source>
</evidence>
<keyword evidence="3" id="KW-1185">Reference proteome</keyword>
<dbReference type="AlphaFoldDB" id="G4ZRR3"/>
<organism evidence="2 3">
    <name type="scientific">Phytophthora sojae (strain P6497)</name>
    <name type="common">Soybean stem and root rot agent</name>
    <name type="synonym">Phytophthora megasperma f. sp. glycines</name>
    <dbReference type="NCBI Taxonomy" id="1094619"/>
    <lineage>
        <taxon>Eukaryota</taxon>
        <taxon>Sar</taxon>
        <taxon>Stramenopiles</taxon>
        <taxon>Oomycota</taxon>
        <taxon>Peronosporomycetes</taxon>
        <taxon>Peronosporales</taxon>
        <taxon>Peronosporaceae</taxon>
        <taxon>Phytophthora</taxon>
    </lineage>
</organism>
<dbReference type="Proteomes" id="UP000002640">
    <property type="component" value="Unassembled WGS sequence"/>
</dbReference>
<dbReference type="RefSeq" id="XP_009531301.1">
    <property type="nucleotide sequence ID" value="XM_009533006.1"/>
</dbReference>
<reference evidence="2 3" key="1">
    <citation type="journal article" date="2006" name="Science">
        <title>Phytophthora genome sequences uncover evolutionary origins and mechanisms of pathogenesis.</title>
        <authorList>
            <person name="Tyler B.M."/>
            <person name="Tripathy S."/>
            <person name="Zhang X."/>
            <person name="Dehal P."/>
            <person name="Jiang R.H."/>
            <person name="Aerts A."/>
            <person name="Arredondo F.D."/>
            <person name="Baxter L."/>
            <person name="Bensasson D."/>
            <person name="Beynon J.L."/>
            <person name="Chapman J."/>
            <person name="Damasceno C.M."/>
            <person name="Dorrance A.E."/>
            <person name="Dou D."/>
            <person name="Dickerman A.W."/>
            <person name="Dubchak I.L."/>
            <person name="Garbelotto M."/>
            <person name="Gijzen M."/>
            <person name="Gordon S.G."/>
            <person name="Govers F."/>
            <person name="Grunwald N.J."/>
            <person name="Huang W."/>
            <person name="Ivors K.L."/>
            <person name="Jones R.W."/>
            <person name="Kamoun S."/>
            <person name="Krampis K."/>
            <person name="Lamour K.H."/>
            <person name="Lee M.K."/>
            <person name="McDonald W.H."/>
            <person name="Medina M."/>
            <person name="Meijer H.J."/>
            <person name="Nordberg E.K."/>
            <person name="Maclean D.J."/>
            <person name="Ospina-Giraldo M.D."/>
            <person name="Morris P.F."/>
            <person name="Phuntumart V."/>
            <person name="Putnam N.H."/>
            <person name="Rash S."/>
            <person name="Rose J.K."/>
            <person name="Sakihama Y."/>
            <person name="Salamov A.A."/>
            <person name="Savidor A."/>
            <person name="Scheuring C.F."/>
            <person name="Smith B.M."/>
            <person name="Sobral B.W."/>
            <person name="Terry A."/>
            <person name="Torto-Alalibo T.A."/>
            <person name="Win J."/>
            <person name="Xu Z."/>
            <person name="Zhang H."/>
            <person name="Grigoriev I.V."/>
            <person name="Rokhsar D.S."/>
            <person name="Boore J.L."/>
        </authorList>
    </citation>
    <scope>NUCLEOTIDE SEQUENCE [LARGE SCALE GENOMIC DNA]</scope>
    <source>
        <strain evidence="2 3">P6497</strain>
    </source>
</reference>
<gene>
    <name evidence="2" type="ORF">PHYSODRAFT_511793</name>
</gene>
<dbReference type="KEGG" id="psoj:PHYSODRAFT_511793"/>
<proteinExistence type="predicted"/>
<dbReference type="InParanoid" id="G4ZRR3"/>
<evidence type="ECO:0000313" key="3">
    <source>
        <dbReference type="Proteomes" id="UP000002640"/>
    </source>
</evidence>
<dbReference type="EMBL" id="JH159156">
    <property type="protein sequence ID" value="EGZ13872.1"/>
    <property type="molecule type" value="Genomic_DNA"/>
</dbReference>
<evidence type="ECO:0000313" key="2">
    <source>
        <dbReference type="EMBL" id="EGZ13872.1"/>
    </source>
</evidence>
<accession>G4ZRR3</accession>
<protein>
    <submittedName>
        <fullName evidence="2">Uncharacterized protein</fullName>
    </submittedName>
</protein>